<keyword evidence="2" id="KW-1185">Reference proteome</keyword>
<evidence type="ECO:0008006" key="3">
    <source>
        <dbReference type="Google" id="ProtNLM"/>
    </source>
</evidence>
<evidence type="ECO:0000313" key="1">
    <source>
        <dbReference type="EMBL" id="SET90586.1"/>
    </source>
</evidence>
<name>A0A1I0I4E3_9FIRM</name>
<evidence type="ECO:0000313" key="2">
    <source>
        <dbReference type="Proteomes" id="UP000198558"/>
    </source>
</evidence>
<dbReference type="GeneID" id="78289689"/>
<proteinExistence type="predicted"/>
<dbReference type="Pfam" id="PF14025">
    <property type="entry name" value="DUF4241"/>
    <property type="match status" value="1"/>
</dbReference>
<dbReference type="RefSeq" id="WP_092357124.1">
    <property type="nucleotide sequence ID" value="NZ_FOIN01000076.1"/>
</dbReference>
<sequence length="254" mass="28942">MGLFDKFKKKENAEIDIQKAFEANLKYISNTDVNVNDIKRQFVKSNTRFYLTIGKISCPTGNIIVSDPLAYLPSNKFCPILSIQIPSGEYPVEVAICRSDIIGIRMCTVKLKIKETEAVRYSLAKPTNESAAFVAKDEVLSGFPVDAGMISICDEKVAKEYQDFIVNWYKDNPNGNHYDDYFDKFFKESDEKFPQFQRQGGDFIEWENPKTKNKLVMVASGFGDGFYQSYWGYDSNNEICELIVPLVNPDLFGL</sequence>
<dbReference type="InterPro" id="IPR025335">
    <property type="entry name" value="DUF4241"/>
</dbReference>
<reference evidence="2" key="1">
    <citation type="submission" date="2016-10" db="EMBL/GenBank/DDBJ databases">
        <authorList>
            <person name="Varghese N."/>
            <person name="Submissions S."/>
        </authorList>
    </citation>
    <scope>NUCLEOTIDE SEQUENCE [LARGE SCALE GENOMIC DNA]</scope>
    <source>
        <strain evidence="2">DSM 1551</strain>
    </source>
</reference>
<dbReference type="OrthoDB" id="9789980at2"/>
<dbReference type="EMBL" id="FOIN01000076">
    <property type="protein sequence ID" value="SET90586.1"/>
    <property type="molecule type" value="Genomic_DNA"/>
</dbReference>
<gene>
    <name evidence="1" type="ORF">SAMN04489758_1765</name>
</gene>
<protein>
    <recommendedName>
        <fullName evidence="3">DUF4241 domain-containing protein</fullName>
    </recommendedName>
</protein>
<organism evidence="1 2">
    <name type="scientific">Thomasclavelia cocleata</name>
    <dbReference type="NCBI Taxonomy" id="69824"/>
    <lineage>
        <taxon>Bacteria</taxon>
        <taxon>Bacillati</taxon>
        <taxon>Bacillota</taxon>
        <taxon>Erysipelotrichia</taxon>
        <taxon>Erysipelotrichales</taxon>
        <taxon>Coprobacillaceae</taxon>
        <taxon>Thomasclavelia</taxon>
    </lineage>
</organism>
<accession>A0A1I0I4E3</accession>
<dbReference type="Proteomes" id="UP000198558">
    <property type="component" value="Unassembled WGS sequence"/>
</dbReference>
<dbReference type="AlphaFoldDB" id="A0A1I0I4E3"/>